<evidence type="ECO:0000313" key="9">
    <source>
        <dbReference type="Proteomes" id="UP000199602"/>
    </source>
</evidence>
<dbReference type="InterPro" id="IPR004556">
    <property type="entry name" value="HemK-like"/>
</dbReference>
<comment type="catalytic activity">
    <reaction evidence="4 5">
        <text>L-glutaminyl-[peptide chain release factor] + S-adenosyl-L-methionine = N(5)-methyl-L-glutaminyl-[peptide chain release factor] + S-adenosyl-L-homocysteine + H(+)</text>
        <dbReference type="Rhea" id="RHEA:42896"/>
        <dbReference type="Rhea" id="RHEA-COMP:10271"/>
        <dbReference type="Rhea" id="RHEA-COMP:10272"/>
        <dbReference type="ChEBI" id="CHEBI:15378"/>
        <dbReference type="ChEBI" id="CHEBI:30011"/>
        <dbReference type="ChEBI" id="CHEBI:57856"/>
        <dbReference type="ChEBI" id="CHEBI:59789"/>
        <dbReference type="ChEBI" id="CHEBI:61891"/>
        <dbReference type="EC" id="2.1.1.297"/>
    </reaction>
</comment>
<comment type="caution">
    <text evidence="5">Lacks conserved residue(s) required for the propagation of feature annotation.</text>
</comment>
<evidence type="ECO:0000313" key="8">
    <source>
        <dbReference type="EMBL" id="SDN43399.1"/>
    </source>
</evidence>
<comment type="function">
    <text evidence="5">Methylates the class 1 translation termination release factors RF1/PrfA and RF2/PrfB on the glutamine residue of the universally conserved GGQ motif.</text>
</comment>
<feature type="binding site" evidence="5">
    <location>
        <position position="142"/>
    </location>
    <ligand>
        <name>S-adenosyl-L-methionine</name>
        <dbReference type="ChEBI" id="CHEBI:59789"/>
    </ligand>
</feature>
<dbReference type="HAMAP" id="MF_02126">
    <property type="entry name" value="RF_methyltr_PrmC"/>
    <property type="match status" value="1"/>
</dbReference>
<dbReference type="Pfam" id="PF05175">
    <property type="entry name" value="MTS"/>
    <property type="match status" value="1"/>
</dbReference>
<dbReference type="EMBL" id="FNIN01000002">
    <property type="protein sequence ID" value="SDN43399.1"/>
    <property type="molecule type" value="Genomic_DNA"/>
</dbReference>
<dbReference type="CDD" id="cd02440">
    <property type="entry name" value="AdoMet_MTases"/>
    <property type="match status" value="1"/>
</dbReference>
<evidence type="ECO:0000256" key="3">
    <source>
        <dbReference type="ARBA" id="ARBA00022691"/>
    </source>
</evidence>
<dbReference type="NCBIfam" id="TIGR00536">
    <property type="entry name" value="hemK_fam"/>
    <property type="match status" value="1"/>
</dbReference>
<reference evidence="8 9" key="1">
    <citation type="submission" date="2016-10" db="EMBL/GenBank/DDBJ databases">
        <authorList>
            <person name="de Groot N.N."/>
        </authorList>
    </citation>
    <scope>NUCLEOTIDE SEQUENCE [LARGE SCALE GENOMIC DNA]</scope>
    <source>
        <strain evidence="8 9">DSM 15269</strain>
    </source>
</reference>
<organism evidence="8 9">
    <name type="scientific">Desulfonauticus submarinus</name>
    <dbReference type="NCBI Taxonomy" id="206665"/>
    <lineage>
        <taxon>Bacteria</taxon>
        <taxon>Pseudomonadati</taxon>
        <taxon>Thermodesulfobacteriota</taxon>
        <taxon>Desulfovibrionia</taxon>
        <taxon>Desulfovibrionales</taxon>
        <taxon>Desulfonauticaceae</taxon>
        <taxon>Desulfonauticus</taxon>
    </lineage>
</organism>
<gene>
    <name evidence="5" type="primary">prmC</name>
    <name evidence="8" type="ORF">SAMN04488516_102124</name>
</gene>
<feature type="binding site" evidence="5">
    <location>
        <begin position="186"/>
        <end position="189"/>
    </location>
    <ligand>
        <name>substrate</name>
    </ligand>
</feature>
<accession>A0A1H0BCN9</accession>
<dbReference type="GO" id="GO:0102559">
    <property type="term" value="F:peptide chain release factor N(5)-glutamine methyltransferase activity"/>
    <property type="evidence" value="ECO:0007669"/>
    <property type="project" value="UniProtKB-EC"/>
</dbReference>
<feature type="domain" description="Release factor glutamine methyltransferase N-terminal" evidence="7">
    <location>
        <begin position="5"/>
        <end position="73"/>
    </location>
</feature>
<dbReference type="InterPro" id="IPR040758">
    <property type="entry name" value="PrmC_N"/>
</dbReference>
<dbReference type="PANTHER" id="PTHR18895:SF74">
    <property type="entry name" value="MTRF1L RELEASE FACTOR GLUTAMINE METHYLTRANSFERASE"/>
    <property type="match status" value="1"/>
</dbReference>
<proteinExistence type="inferred from homology"/>
<dbReference type="InterPro" id="IPR029063">
    <property type="entry name" value="SAM-dependent_MTases_sf"/>
</dbReference>
<dbReference type="Proteomes" id="UP000199602">
    <property type="component" value="Unassembled WGS sequence"/>
</dbReference>
<dbReference type="EC" id="2.1.1.297" evidence="5"/>
<keyword evidence="9" id="KW-1185">Reference proteome</keyword>
<comment type="similarity">
    <text evidence="5">Belongs to the protein N5-glutamine methyltransferase family. PrmC subfamily.</text>
</comment>
<name>A0A1H0BCN9_9BACT</name>
<evidence type="ECO:0000259" key="6">
    <source>
        <dbReference type="Pfam" id="PF05175"/>
    </source>
</evidence>
<evidence type="ECO:0000256" key="1">
    <source>
        <dbReference type="ARBA" id="ARBA00022603"/>
    </source>
</evidence>
<feature type="domain" description="Methyltransferase small" evidence="6">
    <location>
        <begin position="98"/>
        <end position="194"/>
    </location>
</feature>
<feature type="binding site" evidence="5">
    <location>
        <position position="186"/>
    </location>
    <ligand>
        <name>S-adenosyl-L-methionine</name>
        <dbReference type="ChEBI" id="CHEBI:59789"/>
    </ligand>
</feature>
<dbReference type="InterPro" id="IPR002052">
    <property type="entry name" value="DNA_methylase_N6_adenine_CS"/>
</dbReference>
<dbReference type="Pfam" id="PF17827">
    <property type="entry name" value="PrmC_N"/>
    <property type="match status" value="1"/>
</dbReference>
<dbReference type="OrthoDB" id="9800643at2"/>
<evidence type="ECO:0000256" key="2">
    <source>
        <dbReference type="ARBA" id="ARBA00022679"/>
    </source>
</evidence>
<dbReference type="AlphaFoldDB" id="A0A1H0BCN9"/>
<dbReference type="PROSITE" id="PS00092">
    <property type="entry name" value="N6_MTASE"/>
    <property type="match status" value="1"/>
</dbReference>
<keyword evidence="3 5" id="KW-0949">S-adenosyl-L-methionine</keyword>
<dbReference type="GO" id="GO:0003676">
    <property type="term" value="F:nucleic acid binding"/>
    <property type="evidence" value="ECO:0007669"/>
    <property type="project" value="InterPro"/>
</dbReference>
<dbReference type="Gene3D" id="3.40.50.150">
    <property type="entry name" value="Vaccinia Virus protein VP39"/>
    <property type="match status" value="1"/>
</dbReference>
<dbReference type="Gene3D" id="1.10.8.10">
    <property type="entry name" value="DNA helicase RuvA subunit, C-terminal domain"/>
    <property type="match status" value="1"/>
</dbReference>
<feature type="binding site" evidence="5">
    <location>
        <begin position="119"/>
        <end position="123"/>
    </location>
    <ligand>
        <name>S-adenosyl-L-methionine</name>
        <dbReference type="ChEBI" id="CHEBI:59789"/>
    </ligand>
</feature>
<keyword evidence="2 5" id="KW-0808">Transferase</keyword>
<dbReference type="InterPro" id="IPR007848">
    <property type="entry name" value="Small_mtfrase_dom"/>
</dbReference>
<protein>
    <recommendedName>
        <fullName evidence="5">Release factor glutamine methyltransferase</fullName>
        <shortName evidence="5">RF MTase</shortName>
        <ecNumber evidence="5">2.1.1.297</ecNumber>
    </recommendedName>
    <alternativeName>
        <fullName evidence="5">N5-glutamine methyltransferase PrmC</fullName>
    </alternativeName>
    <alternativeName>
        <fullName evidence="5">Protein-(glutamine-N5) MTase PrmC</fullName>
    </alternativeName>
    <alternativeName>
        <fullName evidence="5">Protein-glutamine N-methyltransferase PrmC</fullName>
    </alternativeName>
</protein>
<dbReference type="InterPro" id="IPR019874">
    <property type="entry name" value="RF_methyltr_PrmC"/>
</dbReference>
<evidence type="ECO:0000256" key="5">
    <source>
        <dbReference type="HAMAP-Rule" id="MF_02126"/>
    </source>
</evidence>
<keyword evidence="1 5" id="KW-0489">Methyltransferase</keyword>
<evidence type="ECO:0000256" key="4">
    <source>
        <dbReference type="ARBA" id="ARBA00048391"/>
    </source>
</evidence>
<dbReference type="GO" id="GO:0032259">
    <property type="term" value="P:methylation"/>
    <property type="evidence" value="ECO:0007669"/>
    <property type="project" value="UniProtKB-KW"/>
</dbReference>
<dbReference type="NCBIfam" id="TIGR03534">
    <property type="entry name" value="RF_mod_PrmC"/>
    <property type="match status" value="1"/>
</dbReference>
<dbReference type="RefSeq" id="WP_092063208.1">
    <property type="nucleotide sequence ID" value="NZ_FNIN01000002.1"/>
</dbReference>
<dbReference type="SUPFAM" id="SSF53335">
    <property type="entry name" value="S-adenosyl-L-methionine-dependent methyltransferases"/>
    <property type="match status" value="1"/>
</dbReference>
<sequence length="276" mass="31483">MTYREALIKANKLLQNNIDSPNLDAVLLLAFTLKKNKEYIYTWPDKNLNLKEENIFFSFINQRIQGKPLAYIIQEKEFYGLKFYVNPYVLIPRPETELIIDQVKKLFSFEQKFTFCDLGTGSGCLGISLVNNFPLSKGILVDCSYPALKIAKKNANRHKALNHLALVQTNMTKLHFSKKIDLLISNPPYISYKEAQDLPPEVKSEPQIALIGGKTGLLFYPFLAKLAKYCLKPKGKLIAEFGATQTEYIKKIFAKFSKITIHKDLAGLDRIIVVEK</sequence>
<dbReference type="InterPro" id="IPR050320">
    <property type="entry name" value="N5-glutamine_MTase"/>
</dbReference>
<dbReference type="PANTHER" id="PTHR18895">
    <property type="entry name" value="HEMK METHYLTRANSFERASE"/>
    <property type="match status" value="1"/>
</dbReference>
<evidence type="ECO:0000259" key="7">
    <source>
        <dbReference type="Pfam" id="PF17827"/>
    </source>
</evidence>
<dbReference type="STRING" id="206665.SAMN04488516_102124"/>